<proteinExistence type="predicted"/>
<keyword evidence="1" id="KW-0812">Transmembrane</keyword>
<dbReference type="Gene3D" id="3.80.10.10">
    <property type="entry name" value="Ribonuclease Inhibitor"/>
    <property type="match status" value="1"/>
</dbReference>
<dbReference type="AlphaFoldDB" id="A0A3P3Q3L9"/>
<dbReference type="InterPro" id="IPR032675">
    <property type="entry name" value="LRR_dom_sf"/>
</dbReference>
<gene>
    <name evidence="2" type="ORF">EHW90_02010</name>
</gene>
<protein>
    <submittedName>
        <fullName evidence="2">Uncharacterized protein</fullName>
    </submittedName>
</protein>
<evidence type="ECO:0000313" key="3">
    <source>
        <dbReference type="Proteomes" id="UP000276982"/>
    </source>
</evidence>
<reference evidence="2 3" key="1">
    <citation type="submission" date="2018-11" db="EMBL/GenBank/DDBJ databases">
        <title>Genome sequencing of Lachnoanaerobaculum orale DSM 24553T.</title>
        <authorList>
            <person name="Kook J.-K."/>
            <person name="Park S.-N."/>
            <person name="Lim Y.K."/>
        </authorList>
    </citation>
    <scope>NUCLEOTIDE SEQUENCE [LARGE SCALE GENOMIC DNA]</scope>
    <source>
        <strain evidence="2 3">DSM 24553</strain>
    </source>
</reference>
<dbReference type="Proteomes" id="UP000276982">
    <property type="component" value="Unassembled WGS sequence"/>
</dbReference>
<accession>A0A3P3Q3L9</accession>
<organism evidence="2 3">
    <name type="scientific">Lachnoanaerobaculum orale</name>
    <dbReference type="NCBI Taxonomy" id="979627"/>
    <lineage>
        <taxon>Bacteria</taxon>
        <taxon>Bacillati</taxon>
        <taxon>Bacillota</taxon>
        <taxon>Clostridia</taxon>
        <taxon>Lachnospirales</taxon>
        <taxon>Lachnospiraceae</taxon>
        <taxon>Lachnoanaerobaculum</taxon>
    </lineage>
</organism>
<keyword evidence="1" id="KW-0472">Membrane</keyword>
<comment type="caution">
    <text evidence="2">The sequence shown here is derived from an EMBL/GenBank/DDBJ whole genome shotgun (WGS) entry which is preliminary data.</text>
</comment>
<evidence type="ECO:0000256" key="1">
    <source>
        <dbReference type="SAM" id="Phobius"/>
    </source>
</evidence>
<name>A0A3P3Q3L9_9FIRM</name>
<dbReference type="EMBL" id="RRCM01000001">
    <property type="protein sequence ID" value="RRJ15842.1"/>
    <property type="molecule type" value="Genomic_DNA"/>
</dbReference>
<dbReference type="RefSeq" id="WP_124950838.1">
    <property type="nucleotide sequence ID" value="NZ_RRCM01000001.1"/>
</dbReference>
<evidence type="ECO:0000313" key="2">
    <source>
        <dbReference type="EMBL" id="RRJ15842.1"/>
    </source>
</evidence>
<feature type="transmembrane region" description="Helical" evidence="1">
    <location>
        <begin position="6"/>
        <end position="26"/>
    </location>
</feature>
<keyword evidence="1" id="KW-1133">Transmembrane helix</keyword>
<keyword evidence="3" id="KW-1185">Reference proteome</keyword>
<sequence>MNYTLSFYLGIFTIICMIVVSRIAFFKDEEFLRAVRDTMGKNRMSLANKREKPIKGIIWKKNLKKMNFLSINFKDYHVKDVSDLEYFKNVETIILTYMGDNEEDIGMYYEEHVLDNLNKVRDFEKLRRVQLYHLNADKSVKNECPRAIVFID</sequence>